<gene>
    <name evidence="1" type="ORF">GCM10022223_61490</name>
</gene>
<keyword evidence="2" id="KW-1185">Reference proteome</keyword>
<name>A0ABP7ALT5_9ACTN</name>
<accession>A0ABP7ALT5</accession>
<evidence type="ECO:0000313" key="2">
    <source>
        <dbReference type="Proteomes" id="UP001501074"/>
    </source>
</evidence>
<organism evidence="1 2">
    <name type="scientific">Kineosporia mesophila</name>
    <dbReference type="NCBI Taxonomy" id="566012"/>
    <lineage>
        <taxon>Bacteria</taxon>
        <taxon>Bacillati</taxon>
        <taxon>Actinomycetota</taxon>
        <taxon>Actinomycetes</taxon>
        <taxon>Kineosporiales</taxon>
        <taxon>Kineosporiaceae</taxon>
        <taxon>Kineosporia</taxon>
    </lineage>
</organism>
<keyword evidence="1" id="KW-0808">Transferase</keyword>
<dbReference type="EMBL" id="BAAAZO010000012">
    <property type="protein sequence ID" value="GAA3634800.1"/>
    <property type="molecule type" value="Genomic_DNA"/>
</dbReference>
<evidence type="ECO:0000313" key="1">
    <source>
        <dbReference type="EMBL" id="GAA3634800.1"/>
    </source>
</evidence>
<dbReference type="RefSeq" id="WP_231488004.1">
    <property type="nucleotide sequence ID" value="NZ_BAAAZO010000012.1"/>
</dbReference>
<dbReference type="Proteomes" id="UP001501074">
    <property type="component" value="Unassembled WGS sequence"/>
</dbReference>
<dbReference type="InterPro" id="IPR008928">
    <property type="entry name" value="6-hairpin_glycosidase_sf"/>
</dbReference>
<dbReference type="GO" id="GO:0016740">
    <property type="term" value="F:transferase activity"/>
    <property type="evidence" value="ECO:0007669"/>
    <property type="project" value="UniProtKB-KW"/>
</dbReference>
<comment type="caution">
    <text evidence="1">The sequence shown here is derived from an EMBL/GenBank/DDBJ whole genome shotgun (WGS) entry which is preliminary data.</text>
</comment>
<sequence>MTTTSTAPGPLFGHLRRLTVGPGLFEHADHADPRPEHGYCVDDVARALVVTSREPDPSAQVQALARTYLDFTLAALRPDGSCHNRMSVDGTWSEPGTGDWWGRAVWGLGVASAHGPTAQFRAEALRGFRLAATARPSPHLRPHTFAALGSFEVGDEHDLLRDAVRAVGVPSPAMADPFWPWPERWLTYANASIAEALLVAGSALGDRAALGHGLRLLDFLVRTETRDGHLSVTPVHGRDRAADEPGFDQQPIEVSTLADACARAYDLTGEERWRTAVGTAWAWFLGKNDSGVPMFDPATGAGYDGLLKDGRNLNQGAESTLAVISTGQQARRLGVWA</sequence>
<reference evidence="2" key="1">
    <citation type="journal article" date="2019" name="Int. J. Syst. Evol. Microbiol.">
        <title>The Global Catalogue of Microorganisms (GCM) 10K type strain sequencing project: providing services to taxonomists for standard genome sequencing and annotation.</title>
        <authorList>
            <consortium name="The Broad Institute Genomics Platform"/>
            <consortium name="The Broad Institute Genome Sequencing Center for Infectious Disease"/>
            <person name="Wu L."/>
            <person name="Ma J."/>
        </authorList>
    </citation>
    <scope>NUCLEOTIDE SEQUENCE [LARGE SCALE GENOMIC DNA]</scope>
    <source>
        <strain evidence="2">JCM 16902</strain>
    </source>
</reference>
<proteinExistence type="predicted"/>
<protein>
    <submittedName>
        <fullName evidence="1">Glycosyl transferase</fullName>
    </submittedName>
</protein>
<dbReference type="SUPFAM" id="SSF48208">
    <property type="entry name" value="Six-hairpin glycosidases"/>
    <property type="match status" value="1"/>
</dbReference>